<keyword evidence="1" id="KW-0472">Membrane</keyword>
<dbReference type="Proteomes" id="UP000012960">
    <property type="component" value="Unplaced"/>
</dbReference>
<name>A0A804HZ79_MUSAM</name>
<evidence type="ECO:0000313" key="2">
    <source>
        <dbReference type="EMBL" id="CAG1861084.1"/>
    </source>
</evidence>
<proteinExistence type="predicted"/>
<evidence type="ECO:0000256" key="1">
    <source>
        <dbReference type="SAM" id="Phobius"/>
    </source>
</evidence>
<organism evidence="3 4">
    <name type="scientific">Musa acuminata subsp. malaccensis</name>
    <name type="common">Wild banana</name>
    <name type="synonym">Musa malaccensis</name>
    <dbReference type="NCBI Taxonomy" id="214687"/>
    <lineage>
        <taxon>Eukaryota</taxon>
        <taxon>Viridiplantae</taxon>
        <taxon>Streptophyta</taxon>
        <taxon>Embryophyta</taxon>
        <taxon>Tracheophyta</taxon>
        <taxon>Spermatophyta</taxon>
        <taxon>Magnoliopsida</taxon>
        <taxon>Liliopsida</taxon>
        <taxon>Zingiberales</taxon>
        <taxon>Musaceae</taxon>
        <taxon>Musa</taxon>
    </lineage>
</organism>
<keyword evidence="4" id="KW-1185">Reference proteome</keyword>
<evidence type="ECO:0000313" key="3">
    <source>
        <dbReference type="EnsemblPlants" id="Ma02_p04520.1"/>
    </source>
</evidence>
<dbReference type="Gramene" id="Ma02_t04520.1">
    <property type="protein sequence ID" value="Ma02_p04520.1"/>
    <property type="gene ID" value="Ma02_g04520"/>
</dbReference>
<sequence>MVKGLQSQANEIQLISHGVILGLNLLLNLLVFLQ</sequence>
<feature type="transmembrane region" description="Helical" evidence="1">
    <location>
        <begin position="12"/>
        <end position="33"/>
    </location>
</feature>
<dbReference type="InParanoid" id="A0A804HZ79"/>
<gene>
    <name evidence="2" type="ORF">GSMUA_59780.1</name>
</gene>
<dbReference type="AlphaFoldDB" id="A0A804HZ79"/>
<accession>A0A804HZ79</accession>
<evidence type="ECO:0000313" key="4">
    <source>
        <dbReference type="Proteomes" id="UP000012960"/>
    </source>
</evidence>
<protein>
    <submittedName>
        <fullName evidence="2">(wild Malaysian banana) hypothetical protein</fullName>
    </submittedName>
</protein>
<dbReference type="EnsemblPlants" id="Ma02_t04520.1">
    <property type="protein sequence ID" value="Ma02_p04520.1"/>
    <property type="gene ID" value="Ma02_g04520"/>
</dbReference>
<keyword evidence="1" id="KW-0812">Transmembrane</keyword>
<dbReference type="EMBL" id="HG996467">
    <property type="protein sequence ID" value="CAG1861084.1"/>
    <property type="molecule type" value="Genomic_DNA"/>
</dbReference>
<keyword evidence="1" id="KW-1133">Transmembrane helix</keyword>
<reference evidence="2" key="1">
    <citation type="submission" date="2021-03" db="EMBL/GenBank/DDBJ databases">
        <authorList>
            <consortium name="Genoscope - CEA"/>
            <person name="William W."/>
        </authorList>
    </citation>
    <scope>NUCLEOTIDE SEQUENCE</scope>
    <source>
        <strain evidence="2">Doubled-haploid Pahang</strain>
    </source>
</reference>
<reference evidence="3" key="2">
    <citation type="submission" date="2021-05" db="UniProtKB">
        <authorList>
            <consortium name="EnsemblPlants"/>
        </authorList>
    </citation>
    <scope>IDENTIFICATION</scope>
    <source>
        <strain evidence="3">subsp. malaccensis</strain>
    </source>
</reference>